<organism evidence="6 7">
    <name type="scientific">Sphingobium jiangsuense</name>
    <dbReference type="NCBI Taxonomy" id="870476"/>
    <lineage>
        <taxon>Bacteria</taxon>
        <taxon>Pseudomonadati</taxon>
        <taxon>Pseudomonadota</taxon>
        <taxon>Alphaproteobacteria</taxon>
        <taxon>Sphingomonadales</taxon>
        <taxon>Sphingomonadaceae</taxon>
        <taxon>Sphingobium</taxon>
    </lineage>
</organism>
<keyword evidence="7" id="KW-1185">Reference proteome</keyword>
<dbReference type="SUPFAM" id="SSF53474">
    <property type="entry name" value="alpha/beta-Hydrolases"/>
    <property type="match status" value="1"/>
</dbReference>
<dbReference type="InterPro" id="IPR002018">
    <property type="entry name" value="CarbesteraseB"/>
</dbReference>
<keyword evidence="2 3" id="KW-0378">Hydrolase</keyword>
<reference evidence="6 7" key="1">
    <citation type="submission" date="2020-08" db="EMBL/GenBank/DDBJ databases">
        <title>Genomic Encyclopedia of Type Strains, Phase IV (KMG-IV): sequencing the most valuable type-strain genomes for metagenomic binning, comparative biology and taxonomic classification.</title>
        <authorList>
            <person name="Goeker M."/>
        </authorList>
    </citation>
    <scope>NUCLEOTIDE SEQUENCE [LARGE SCALE GENOMIC DNA]</scope>
    <source>
        <strain evidence="6 7">DSM 26189</strain>
    </source>
</reference>
<evidence type="ECO:0000256" key="2">
    <source>
        <dbReference type="ARBA" id="ARBA00022801"/>
    </source>
</evidence>
<dbReference type="Pfam" id="PF00135">
    <property type="entry name" value="COesterase"/>
    <property type="match status" value="1"/>
</dbReference>
<evidence type="ECO:0000313" key="6">
    <source>
        <dbReference type="EMBL" id="MBB3925664.1"/>
    </source>
</evidence>
<dbReference type="InterPro" id="IPR050309">
    <property type="entry name" value="Type-B_Carboxylest/Lipase"/>
</dbReference>
<sequence length="534" mass="56572">MADIVWRRRDVLNGLGGCAIIMGVGQEATAAAIDPVVDTSGGRVRGRREGGCLAFRGIRYAVADRFEAPRLPAPVAGVADAAAYGAIAPQSNPAPSGPPPVILAHLPRPADAPPPPAAEESEDCLFLNIWTSSLDRSAKRPVMLWLHGGFFYGGSGASGDGSRLAARGDVVTISINHRLNAFGYTHLADLAGRDFAHSGNLGMLDIVAALQWVRQNIEGFGGDPDRIMVFGESGGGMKTAWLMASPAARGLFSRAGVMSGPGLRMMERDAASRAAEMLLAELALPLSRIDDLRRVPVQRMLAAYHKVAAANRPARFTELTGFAPVIDPELLPHHPFDPAAPAQAAGLPLLIGSNADEMSFFMGLDLAALDMDEAEMERRLTARHGNRAPAVIAHYRARYPRLSAARRYIRAISDEEILLPTLTQAARKRDGGAAPVFAYHFDWESPALDGRLGATHTLEAPLLFGQLGSPLVANGSGAEALARSMADHWVAFAASGAPGVGWSAYGEGGQMLRLGNSIAMQADPFEAERALFSA</sequence>
<comment type="caution">
    <text evidence="6">The sequence shown here is derived from an EMBL/GenBank/DDBJ whole genome shotgun (WGS) entry which is preliminary data.</text>
</comment>
<gene>
    <name evidence="6" type="ORF">GGR43_001379</name>
</gene>
<evidence type="ECO:0000259" key="5">
    <source>
        <dbReference type="Pfam" id="PF00135"/>
    </source>
</evidence>
<dbReference type="RefSeq" id="WP_188071228.1">
    <property type="nucleotide sequence ID" value="NZ_BSPS01000047.1"/>
</dbReference>
<dbReference type="PANTHER" id="PTHR11559">
    <property type="entry name" value="CARBOXYLESTERASE"/>
    <property type="match status" value="1"/>
</dbReference>
<comment type="similarity">
    <text evidence="1 3">Belongs to the type-B carboxylesterase/lipase family.</text>
</comment>
<dbReference type="InterPro" id="IPR029058">
    <property type="entry name" value="AB_hydrolase_fold"/>
</dbReference>
<evidence type="ECO:0000256" key="3">
    <source>
        <dbReference type="RuleBase" id="RU361235"/>
    </source>
</evidence>
<protein>
    <recommendedName>
        <fullName evidence="3">Carboxylic ester hydrolase</fullName>
        <ecNumber evidence="3">3.1.1.-</ecNumber>
    </recommendedName>
</protein>
<dbReference type="AlphaFoldDB" id="A0A7W6FQ44"/>
<name>A0A7W6FQ44_9SPHN</name>
<dbReference type="Gene3D" id="3.40.50.1820">
    <property type="entry name" value="alpha/beta hydrolase"/>
    <property type="match status" value="1"/>
</dbReference>
<dbReference type="Proteomes" id="UP000571950">
    <property type="component" value="Unassembled WGS sequence"/>
</dbReference>
<dbReference type="GO" id="GO:0016787">
    <property type="term" value="F:hydrolase activity"/>
    <property type="evidence" value="ECO:0007669"/>
    <property type="project" value="UniProtKB-KW"/>
</dbReference>
<dbReference type="EC" id="3.1.1.-" evidence="3"/>
<dbReference type="InterPro" id="IPR019826">
    <property type="entry name" value="Carboxylesterase_B_AS"/>
</dbReference>
<feature type="region of interest" description="Disordered" evidence="4">
    <location>
        <begin position="96"/>
        <end position="119"/>
    </location>
</feature>
<accession>A0A7W6FQ44</accession>
<dbReference type="EMBL" id="JACIDT010000004">
    <property type="protein sequence ID" value="MBB3925664.1"/>
    <property type="molecule type" value="Genomic_DNA"/>
</dbReference>
<evidence type="ECO:0000313" key="7">
    <source>
        <dbReference type="Proteomes" id="UP000571950"/>
    </source>
</evidence>
<evidence type="ECO:0000256" key="4">
    <source>
        <dbReference type="SAM" id="MobiDB-lite"/>
    </source>
</evidence>
<feature type="domain" description="Carboxylesterase type B" evidence="5">
    <location>
        <begin position="34"/>
        <end position="518"/>
    </location>
</feature>
<dbReference type="PROSITE" id="PS00122">
    <property type="entry name" value="CARBOXYLESTERASE_B_1"/>
    <property type="match status" value="1"/>
</dbReference>
<evidence type="ECO:0000256" key="1">
    <source>
        <dbReference type="ARBA" id="ARBA00005964"/>
    </source>
</evidence>
<proteinExistence type="inferred from homology"/>